<dbReference type="InterPro" id="IPR050312">
    <property type="entry name" value="IolE/XylAMocC-like"/>
</dbReference>
<proteinExistence type="predicted"/>
<dbReference type="PANTHER" id="PTHR12110">
    <property type="entry name" value="HYDROXYPYRUVATE ISOMERASE"/>
    <property type="match status" value="1"/>
</dbReference>
<organism evidence="2 3">
    <name type="scientific">Cohnella cellulosilytica</name>
    <dbReference type="NCBI Taxonomy" id="986710"/>
    <lineage>
        <taxon>Bacteria</taxon>
        <taxon>Bacillati</taxon>
        <taxon>Bacillota</taxon>
        <taxon>Bacilli</taxon>
        <taxon>Bacillales</taxon>
        <taxon>Paenibacillaceae</taxon>
        <taxon>Cohnella</taxon>
    </lineage>
</organism>
<sequence length="300" mass="33257">MNPKLSIGSWAFAFGPFAAAPWPFERVLEYAAQAGYDGVEINGFAPHPTPDSHPSAASRRELRERIRAHGLGISGYAPDFAKVPPDLCPQRDYLAQLQAYLDFCVDLEIGTIRVDTVSPPAELAATEYEARFARLADTWRASAELAAARGVRIVWEFEPGFWLNKPGEVKRLVEAVGHPAFRVLFDTSHAYMSGVAGARQTGERETLPGGIIEYADLLRDTIGHFHLIDSDGTLHDDETSTHAEFGAGRIDFPAFLAAMEPVVAPLEWWCVDYCFNAQAEEWGRRAVPFIRRAIGEAKRR</sequence>
<dbReference type="Pfam" id="PF01261">
    <property type="entry name" value="AP_endonuc_2"/>
    <property type="match status" value="1"/>
</dbReference>
<evidence type="ECO:0000259" key="1">
    <source>
        <dbReference type="Pfam" id="PF01261"/>
    </source>
</evidence>
<comment type="caution">
    <text evidence="2">The sequence shown here is derived from an EMBL/GenBank/DDBJ whole genome shotgun (WGS) entry which is preliminary data.</text>
</comment>
<evidence type="ECO:0000313" key="2">
    <source>
        <dbReference type="EMBL" id="MFC7147651.1"/>
    </source>
</evidence>
<feature type="domain" description="Xylose isomerase-like TIM barrel" evidence="1">
    <location>
        <begin position="28"/>
        <end position="260"/>
    </location>
</feature>
<keyword evidence="2" id="KW-0413">Isomerase</keyword>
<dbReference type="InterPro" id="IPR013022">
    <property type="entry name" value="Xyl_isomerase-like_TIM-brl"/>
</dbReference>
<dbReference type="Gene3D" id="3.20.20.150">
    <property type="entry name" value="Divalent-metal-dependent TIM barrel enzymes"/>
    <property type="match status" value="1"/>
</dbReference>
<dbReference type="EMBL" id="JBHTAI010000002">
    <property type="protein sequence ID" value="MFC7147651.1"/>
    <property type="molecule type" value="Genomic_DNA"/>
</dbReference>
<dbReference type="SUPFAM" id="SSF51658">
    <property type="entry name" value="Xylose isomerase-like"/>
    <property type="match status" value="1"/>
</dbReference>
<dbReference type="Proteomes" id="UP001596378">
    <property type="component" value="Unassembled WGS sequence"/>
</dbReference>
<gene>
    <name evidence="2" type="ORF">ACFQMJ_03795</name>
</gene>
<dbReference type="RefSeq" id="WP_378048289.1">
    <property type="nucleotide sequence ID" value="NZ_JBHMDN010000016.1"/>
</dbReference>
<dbReference type="InterPro" id="IPR036237">
    <property type="entry name" value="Xyl_isomerase-like_sf"/>
</dbReference>
<reference evidence="3" key="1">
    <citation type="journal article" date="2019" name="Int. J. Syst. Evol. Microbiol.">
        <title>The Global Catalogue of Microorganisms (GCM) 10K type strain sequencing project: providing services to taxonomists for standard genome sequencing and annotation.</title>
        <authorList>
            <consortium name="The Broad Institute Genomics Platform"/>
            <consortium name="The Broad Institute Genome Sequencing Center for Infectious Disease"/>
            <person name="Wu L."/>
            <person name="Ma J."/>
        </authorList>
    </citation>
    <scope>NUCLEOTIDE SEQUENCE [LARGE SCALE GENOMIC DNA]</scope>
    <source>
        <strain evidence="3">KCTC 12907</strain>
    </source>
</reference>
<dbReference type="GO" id="GO:0016853">
    <property type="term" value="F:isomerase activity"/>
    <property type="evidence" value="ECO:0007669"/>
    <property type="project" value="UniProtKB-KW"/>
</dbReference>
<name>A0ABW2F374_9BACL</name>
<accession>A0ABW2F374</accession>
<protein>
    <submittedName>
        <fullName evidence="2">Sugar phosphate isomerase/epimerase family protein</fullName>
    </submittedName>
</protein>
<dbReference type="PANTHER" id="PTHR12110:SF21">
    <property type="entry name" value="XYLOSE ISOMERASE-LIKE TIM BARREL DOMAIN-CONTAINING PROTEIN"/>
    <property type="match status" value="1"/>
</dbReference>
<evidence type="ECO:0000313" key="3">
    <source>
        <dbReference type="Proteomes" id="UP001596378"/>
    </source>
</evidence>
<keyword evidence="3" id="KW-1185">Reference proteome</keyword>